<accession>A0A6C2YQ85</accession>
<evidence type="ECO:0000256" key="1">
    <source>
        <dbReference type="SAM" id="Phobius"/>
    </source>
</evidence>
<keyword evidence="3" id="KW-1185">Reference proteome</keyword>
<dbReference type="AlphaFoldDB" id="A0A6C2YQ85"/>
<keyword evidence="1" id="KW-0472">Membrane</keyword>
<evidence type="ECO:0000313" key="2">
    <source>
        <dbReference type="EMBL" id="VIP03052.1"/>
    </source>
</evidence>
<evidence type="ECO:0008006" key="4">
    <source>
        <dbReference type="Google" id="ProtNLM"/>
    </source>
</evidence>
<dbReference type="EMBL" id="LR586016">
    <property type="protein sequence ID" value="VIP03052.1"/>
    <property type="molecule type" value="Genomic_DNA"/>
</dbReference>
<organism evidence="2">
    <name type="scientific">Tuwongella immobilis</name>
    <dbReference type="NCBI Taxonomy" id="692036"/>
    <lineage>
        <taxon>Bacteria</taxon>
        <taxon>Pseudomonadati</taxon>
        <taxon>Planctomycetota</taxon>
        <taxon>Planctomycetia</taxon>
        <taxon>Gemmatales</taxon>
        <taxon>Gemmataceae</taxon>
        <taxon>Tuwongella</taxon>
    </lineage>
</organism>
<gene>
    <name evidence="2" type="ORF">GMBLW1_09080</name>
</gene>
<name>A0A6C2YQ85_9BACT</name>
<keyword evidence="1" id="KW-0812">Transmembrane</keyword>
<dbReference type="Proteomes" id="UP000464378">
    <property type="component" value="Chromosome"/>
</dbReference>
<evidence type="ECO:0000313" key="3">
    <source>
        <dbReference type="Proteomes" id="UP000464378"/>
    </source>
</evidence>
<sequence length="292" mass="32368">MKNTITSIRPSVLSICAIFFLTVDSIGLLNNEAFAGEVLEESKPEKTSDSLEQHSSPQNWNLIYLIVKLVEYGSWPLVVGVIFWKSRQQIDTLINRLIKFEGPGGIKGEFSEQLKSIDKELDAARIPGPTALDQQFFSIPPTTSAPPTTTTTLPPTTTAPAYCSGSDYYPNSFLTTSEPSLLIQLSMDKDLHLLIDKSPSVAVQYIWTRIERSLEGLQRAMKHEPSIGSQDLSSLLPQSLNDAYNGLRKLRNQAVHSSAQSVSPLEAREYLDLALRFLLGVETAIKSSKFHK</sequence>
<keyword evidence="1" id="KW-1133">Transmembrane helix</keyword>
<reference evidence="2" key="1">
    <citation type="submission" date="2019-04" db="EMBL/GenBank/DDBJ databases">
        <authorList>
            <consortium name="Science for Life Laboratories"/>
        </authorList>
    </citation>
    <scope>NUCLEOTIDE SEQUENCE</scope>
    <source>
        <strain evidence="2">MBLW1</strain>
    </source>
</reference>
<dbReference type="RefSeq" id="WP_162658163.1">
    <property type="nucleotide sequence ID" value="NZ_LR593887.1"/>
</dbReference>
<protein>
    <recommendedName>
        <fullName evidence="4">DUF4145 domain-containing protein</fullName>
    </recommendedName>
</protein>
<dbReference type="KEGG" id="tim:GMBLW1_09080"/>
<dbReference type="InParanoid" id="A0A6C2YQ85"/>
<feature type="transmembrane region" description="Helical" evidence="1">
    <location>
        <begin position="59"/>
        <end position="84"/>
    </location>
</feature>
<proteinExistence type="predicted"/>
<dbReference type="EMBL" id="LR593887">
    <property type="protein sequence ID" value="VTS03243.1"/>
    <property type="molecule type" value="Genomic_DNA"/>
</dbReference>